<gene>
    <name evidence="2" type="ORF">BPA30113_00457</name>
</gene>
<feature type="region of interest" description="Disordered" evidence="1">
    <location>
        <begin position="205"/>
        <end position="263"/>
    </location>
</feature>
<dbReference type="AlphaFoldDB" id="A0A6J5D8H6"/>
<accession>A0A6J5D8H6</accession>
<evidence type="ECO:0000313" key="3">
    <source>
        <dbReference type="Proteomes" id="UP000494330"/>
    </source>
</evidence>
<feature type="region of interest" description="Disordered" evidence="1">
    <location>
        <begin position="92"/>
        <end position="112"/>
    </location>
</feature>
<name>A0A6J5D8H6_9BURK</name>
<organism evidence="2 3">
    <name type="scientific">Burkholderia paludis</name>
    <dbReference type="NCBI Taxonomy" id="1506587"/>
    <lineage>
        <taxon>Bacteria</taxon>
        <taxon>Pseudomonadati</taxon>
        <taxon>Pseudomonadota</taxon>
        <taxon>Betaproteobacteria</taxon>
        <taxon>Burkholderiales</taxon>
        <taxon>Burkholderiaceae</taxon>
        <taxon>Burkholderia</taxon>
        <taxon>Burkholderia cepacia complex</taxon>
    </lineage>
</organism>
<reference evidence="2 3" key="1">
    <citation type="submission" date="2019-09" db="EMBL/GenBank/DDBJ databases">
        <authorList>
            <person name="Depoorter E."/>
        </authorList>
    </citation>
    <scope>NUCLEOTIDE SEQUENCE [LARGE SCALE GENOMIC DNA]</scope>
    <source>
        <strain evidence="2">LMG 30113</strain>
    </source>
</reference>
<evidence type="ECO:0000313" key="2">
    <source>
        <dbReference type="EMBL" id="VWB15988.1"/>
    </source>
</evidence>
<proteinExistence type="predicted"/>
<protein>
    <submittedName>
        <fullName evidence="2">Uncharacterized protein</fullName>
    </submittedName>
</protein>
<evidence type="ECO:0000256" key="1">
    <source>
        <dbReference type="SAM" id="MobiDB-lite"/>
    </source>
</evidence>
<dbReference type="Proteomes" id="UP000494330">
    <property type="component" value="Unassembled WGS sequence"/>
</dbReference>
<sequence>MTDWRIALAGTARAALPRFPCRRTSFRPFRDERLDVAYARVLPVVLRQGYSRGNTRLDTVWRDMYVSDPTESLSSYKNAIAPRLSPARAADASAGTAAGLEEAGDVGPERDDRPFERRMRCVGRVACRGGGQPLTFVEVVEVVAGRPVAGNPAAINQRGSRARRARLPRIRPPVDAAYRSNNASNVASAASAAIPAATPARCAATARPAGKHVDASPLAPPAGPARGRDATPAITRRPLRAYRATAWPDTGPDAPCRPPRPPVRVRTAGCGSVSSARYRC</sequence>
<keyword evidence="3" id="KW-1185">Reference proteome</keyword>
<dbReference type="EMBL" id="CABVQD010000001">
    <property type="protein sequence ID" value="VWB15988.1"/>
    <property type="molecule type" value="Genomic_DNA"/>
</dbReference>